<accession>A0A9D2WRW2</accession>
<dbReference type="OrthoDB" id="1683298at2"/>
<dbReference type="RefSeq" id="WP_161821351.1">
    <property type="nucleotide sequence ID" value="NZ_LSRS01000002.1"/>
</dbReference>
<gene>
    <name evidence="2" type="ORF">SPSYN_00983</name>
</gene>
<dbReference type="Gene3D" id="2.60.40.10">
    <property type="entry name" value="Immunoglobulins"/>
    <property type="match status" value="1"/>
</dbReference>
<proteinExistence type="predicted"/>
<evidence type="ECO:0000313" key="2">
    <source>
        <dbReference type="EMBL" id="KAF1086239.1"/>
    </source>
</evidence>
<dbReference type="GO" id="GO:2001070">
    <property type="term" value="F:starch binding"/>
    <property type="evidence" value="ECO:0007669"/>
    <property type="project" value="InterPro"/>
</dbReference>
<dbReference type="AlphaFoldDB" id="A0A9D2WRW2"/>
<sequence>MHQLKANNGRGDYDSRAGISVKFMHPDRKDITICYNGLLAKSGATQVYLHTGIGSYWDNVYDHRMERSANGWEKTIQMERSNINFCFKDSACNWDNNNGQNWCFNLVD</sequence>
<dbReference type="InterPro" id="IPR013783">
    <property type="entry name" value="Ig-like_fold"/>
</dbReference>
<dbReference type="Pfam" id="PF16760">
    <property type="entry name" value="CBM53"/>
    <property type="match status" value="1"/>
</dbReference>
<dbReference type="SMART" id="SM01066">
    <property type="entry name" value="CBM_25"/>
    <property type="match status" value="1"/>
</dbReference>
<organism evidence="2 3">
    <name type="scientific">Sporotomaculum syntrophicum</name>
    <dbReference type="NCBI Taxonomy" id="182264"/>
    <lineage>
        <taxon>Bacteria</taxon>
        <taxon>Bacillati</taxon>
        <taxon>Bacillota</taxon>
        <taxon>Clostridia</taxon>
        <taxon>Eubacteriales</taxon>
        <taxon>Desulfallaceae</taxon>
        <taxon>Sporotomaculum</taxon>
    </lineage>
</organism>
<evidence type="ECO:0000313" key="3">
    <source>
        <dbReference type="Proteomes" id="UP000798488"/>
    </source>
</evidence>
<dbReference type="Proteomes" id="UP000798488">
    <property type="component" value="Unassembled WGS sequence"/>
</dbReference>
<protein>
    <submittedName>
        <fullName evidence="2">Carbohydrate binding domain (Family 25)</fullName>
    </submittedName>
</protein>
<reference evidence="2" key="1">
    <citation type="submission" date="2016-02" db="EMBL/GenBank/DDBJ databases">
        <title>Draft Genome Sequence of Sporotomaculum syntrophicum Strain FB, a Syntrophic Benzoate Degrader.</title>
        <authorList>
            <person name="Nobu M.K."/>
            <person name="Narihiro T."/>
            <person name="Qiu Y.-L."/>
            <person name="Ohashi A."/>
            <person name="Liu W.-T."/>
            <person name="Yuji S."/>
        </authorList>
    </citation>
    <scope>NUCLEOTIDE SEQUENCE</scope>
    <source>
        <strain evidence="2">FB</strain>
    </source>
</reference>
<dbReference type="EMBL" id="LSRS01000002">
    <property type="protein sequence ID" value="KAF1086239.1"/>
    <property type="molecule type" value="Genomic_DNA"/>
</dbReference>
<comment type="caution">
    <text evidence="2">The sequence shown here is derived from an EMBL/GenBank/DDBJ whole genome shotgun (WGS) entry which is preliminary data.</text>
</comment>
<name>A0A9D2WRW2_9FIRM</name>
<feature type="domain" description="Carbohydrate binding module family 25" evidence="1">
    <location>
        <begin position="28"/>
        <end position="107"/>
    </location>
</feature>
<dbReference type="InterPro" id="IPR005085">
    <property type="entry name" value="CBM25"/>
</dbReference>
<keyword evidence="3" id="KW-1185">Reference proteome</keyword>
<evidence type="ECO:0000259" key="1">
    <source>
        <dbReference type="SMART" id="SM01066"/>
    </source>
</evidence>